<reference evidence="3 4" key="1">
    <citation type="journal article" date="2014" name="Genome Announc.">
        <title>Genome Sequence and Methylome of Soil Bacterium Gemmatirosa kalamazoonensis KBS708T, a Member of the Rarely Cultivated Gemmatimonadetes Phylum.</title>
        <authorList>
            <person name="Debruyn J.M."/>
            <person name="Radosevich M."/>
            <person name="Wommack K.E."/>
            <person name="Polson S.W."/>
            <person name="Hauser L.J."/>
            <person name="Fawaz M.N."/>
            <person name="Korlach J."/>
            <person name="Tsai Y.C."/>
        </authorList>
    </citation>
    <scope>NUCLEOTIDE SEQUENCE [LARGE SCALE GENOMIC DNA]</scope>
    <source>
        <strain evidence="3 4">KBS708</strain>
    </source>
</reference>
<proteinExistence type="predicted"/>
<evidence type="ECO:0000256" key="1">
    <source>
        <dbReference type="SAM" id="SignalP"/>
    </source>
</evidence>
<dbReference type="InterPro" id="IPR013424">
    <property type="entry name" value="Ice-binding_C"/>
</dbReference>
<name>W0RH54_9BACT</name>
<dbReference type="OrthoDB" id="6399769at2"/>
<dbReference type="HOGENOM" id="CLU_1293223_0_0_0"/>
<evidence type="ECO:0000259" key="2">
    <source>
        <dbReference type="Pfam" id="PF07589"/>
    </source>
</evidence>
<dbReference type="NCBIfam" id="TIGR02595">
    <property type="entry name" value="PEP_CTERM"/>
    <property type="match status" value="1"/>
</dbReference>
<sequence>MSPRPRPTSRCLAFTLVLSLLAAAPAHAQYSLMIGDNDGFGFGLPDNASLPCINGIPTSCRWPGPGTAGSLYDGRSAAEQAATNGAEITDVWSALWPQFGPNNFTIGHVIFPVSVPITAATLTVDFGDFQAAQAAGTLLVDFNGVSQNWAFQDGFLRTQVRTFVLDPAVIASINALGGLQITLDHTTSSDLIAFDYFQLDATTQGVPSSVPEPASLVLLAPGLALLGVAARRRRA</sequence>
<dbReference type="STRING" id="861299.J421_2133"/>
<gene>
    <name evidence="3" type="ORF">J421_2133</name>
</gene>
<accession>W0RH54</accession>
<dbReference type="Pfam" id="PF07589">
    <property type="entry name" value="PEP-CTERM"/>
    <property type="match status" value="1"/>
</dbReference>
<feature type="domain" description="Ice-binding protein C-terminal" evidence="2">
    <location>
        <begin position="209"/>
        <end position="233"/>
    </location>
</feature>
<dbReference type="KEGG" id="gba:J421_2133"/>
<dbReference type="eggNOG" id="ENOG503448V">
    <property type="taxonomic scope" value="Bacteria"/>
</dbReference>
<evidence type="ECO:0000313" key="4">
    <source>
        <dbReference type="Proteomes" id="UP000019151"/>
    </source>
</evidence>
<organism evidence="3 4">
    <name type="scientific">Gemmatirosa kalamazoonensis</name>
    <dbReference type="NCBI Taxonomy" id="861299"/>
    <lineage>
        <taxon>Bacteria</taxon>
        <taxon>Pseudomonadati</taxon>
        <taxon>Gemmatimonadota</taxon>
        <taxon>Gemmatimonadia</taxon>
        <taxon>Gemmatimonadales</taxon>
        <taxon>Gemmatimonadaceae</taxon>
        <taxon>Gemmatirosa</taxon>
    </lineage>
</organism>
<keyword evidence="4" id="KW-1185">Reference proteome</keyword>
<feature type="chain" id="PRO_5004794174" evidence="1">
    <location>
        <begin position="29"/>
        <end position="235"/>
    </location>
</feature>
<dbReference type="RefSeq" id="WP_025411159.1">
    <property type="nucleotide sequence ID" value="NZ_CP007128.1"/>
</dbReference>
<feature type="signal peptide" evidence="1">
    <location>
        <begin position="1"/>
        <end position="28"/>
    </location>
</feature>
<dbReference type="InParanoid" id="W0RH54"/>
<keyword evidence="1" id="KW-0732">Signal</keyword>
<dbReference type="Proteomes" id="UP000019151">
    <property type="component" value="Chromosome"/>
</dbReference>
<evidence type="ECO:0000313" key="3">
    <source>
        <dbReference type="EMBL" id="AHG89670.1"/>
    </source>
</evidence>
<protein>
    <submittedName>
        <fullName evidence="3">PEP motif putative anchor domain protein</fullName>
    </submittedName>
</protein>
<dbReference type="EMBL" id="CP007128">
    <property type="protein sequence ID" value="AHG89670.1"/>
    <property type="molecule type" value="Genomic_DNA"/>
</dbReference>
<dbReference type="AlphaFoldDB" id="W0RH54"/>